<sequence>MGMAQKYFGKEEQYALRRIELALDLSSLPFGDGGLWALSVLNIVASILGDGGSILLDDDESWDSRNSVLG</sequence>
<dbReference type="AlphaFoldDB" id="A0A6A5HFQ9"/>
<dbReference type="Proteomes" id="UP000483820">
    <property type="component" value="Chromosome II"/>
</dbReference>
<organism evidence="1 2">
    <name type="scientific">Caenorhabditis remanei</name>
    <name type="common">Caenorhabditis vulgaris</name>
    <dbReference type="NCBI Taxonomy" id="31234"/>
    <lineage>
        <taxon>Eukaryota</taxon>
        <taxon>Metazoa</taxon>
        <taxon>Ecdysozoa</taxon>
        <taxon>Nematoda</taxon>
        <taxon>Chromadorea</taxon>
        <taxon>Rhabditida</taxon>
        <taxon>Rhabditina</taxon>
        <taxon>Rhabditomorpha</taxon>
        <taxon>Rhabditoidea</taxon>
        <taxon>Rhabditidae</taxon>
        <taxon>Peloderinae</taxon>
        <taxon>Caenorhabditis</taxon>
    </lineage>
</organism>
<dbReference type="KEGG" id="crq:GCK72_006231"/>
<dbReference type="RefSeq" id="XP_053589729.1">
    <property type="nucleotide sequence ID" value="XM_053725535.1"/>
</dbReference>
<reference evidence="1 2" key="1">
    <citation type="submission" date="2019-12" db="EMBL/GenBank/DDBJ databases">
        <title>Chromosome-level assembly of the Caenorhabditis remanei genome.</title>
        <authorList>
            <person name="Teterina A.A."/>
            <person name="Willis J.H."/>
            <person name="Phillips P.C."/>
        </authorList>
    </citation>
    <scope>NUCLEOTIDE SEQUENCE [LARGE SCALE GENOMIC DNA]</scope>
    <source>
        <strain evidence="1 2">PX506</strain>
        <tissue evidence="1">Whole organism</tissue>
    </source>
</reference>
<gene>
    <name evidence="1" type="ORF">GCK72_006231</name>
</gene>
<dbReference type="GeneID" id="78774169"/>
<protein>
    <submittedName>
        <fullName evidence="1">Uncharacterized protein</fullName>
    </submittedName>
</protein>
<accession>A0A6A5HFQ9</accession>
<evidence type="ECO:0000313" key="2">
    <source>
        <dbReference type="Proteomes" id="UP000483820"/>
    </source>
</evidence>
<name>A0A6A5HFQ9_CAERE</name>
<dbReference type="EMBL" id="WUAV01000002">
    <property type="protein sequence ID" value="KAF1766275.1"/>
    <property type="molecule type" value="Genomic_DNA"/>
</dbReference>
<evidence type="ECO:0000313" key="1">
    <source>
        <dbReference type="EMBL" id="KAF1766275.1"/>
    </source>
</evidence>
<dbReference type="CTD" id="78774169"/>
<proteinExistence type="predicted"/>
<comment type="caution">
    <text evidence="1">The sequence shown here is derived from an EMBL/GenBank/DDBJ whole genome shotgun (WGS) entry which is preliminary data.</text>
</comment>